<dbReference type="PANTHER" id="PTHR11760:SF19">
    <property type="entry name" value="SMALL RIBOSOMAL SUBUNIT PROTEIN US3C"/>
    <property type="match status" value="1"/>
</dbReference>
<evidence type="ECO:0000313" key="13">
    <source>
        <dbReference type="Proteomes" id="UP000031166"/>
    </source>
</evidence>
<comment type="subunit">
    <text evidence="8">Part of the 30S ribosomal subunit. Forms a tight complex with proteins S10 and S14.</text>
</comment>
<proteinExistence type="inferred from homology"/>
<protein>
    <recommendedName>
        <fullName evidence="7 8">Small ribosomal subunit protein uS3</fullName>
    </recommendedName>
</protein>
<evidence type="ECO:0000256" key="5">
    <source>
        <dbReference type="ARBA" id="ARBA00023274"/>
    </source>
</evidence>
<dbReference type="Gene3D" id="3.30.1140.32">
    <property type="entry name" value="Ribosomal protein S3, C-terminal domain"/>
    <property type="match status" value="1"/>
</dbReference>
<gene>
    <name evidence="8" type="primary">rpsC</name>
    <name evidence="12" type="ORF">RM53_15900</name>
</gene>
<dbReference type="InterPro" id="IPR015946">
    <property type="entry name" value="KH_dom-like_a/b"/>
</dbReference>
<dbReference type="InterPro" id="IPR001351">
    <property type="entry name" value="Ribosomal_uS3_C"/>
</dbReference>
<feature type="domain" description="KH type-2" evidence="11">
    <location>
        <begin position="39"/>
        <end position="107"/>
    </location>
</feature>
<dbReference type="PANTHER" id="PTHR11760">
    <property type="entry name" value="30S/40S RIBOSOMAL PROTEIN S3"/>
    <property type="match status" value="1"/>
</dbReference>
<dbReference type="SUPFAM" id="SSF54814">
    <property type="entry name" value="Prokaryotic type KH domain (KH-domain type II)"/>
    <property type="match status" value="1"/>
</dbReference>
<evidence type="ECO:0000259" key="11">
    <source>
        <dbReference type="PROSITE" id="PS50823"/>
    </source>
</evidence>
<dbReference type="InterPro" id="IPR004044">
    <property type="entry name" value="KH_dom_type_2"/>
</dbReference>
<dbReference type="RefSeq" id="WP_017506053.1">
    <property type="nucleotide sequence ID" value="NZ_CP119180.1"/>
</dbReference>
<dbReference type="AlphaFoldDB" id="A0A0B4DIJ1"/>
<comment type="function">
    <text evidence="6 8">Binds the lower part of the 30S subunit head. Binds mRNA in the 70S ribosome, positioning it for translation.</text>
</comment>
<dbReference type="GO" id="GO:0003729">
    <property type="term" value="F:mRNA binding"/>
    <property type="evidence" value="ECO:0007669"/>
    <property type="project" value="UniProtKB-UniRule"/>
</dbReference>
<evidence type="ECO:0000256" key="6">
    <source>
        <dbReference type="ARBA" id="ARBA00024998"/>
    </source>
</evidence>
<dbReference type="Proteomes" id="UP000031166">
    <property type="component" value="Unassembled WGS sequence"/>
</dbReference>
<evidence type="ECO:0000256" key="4">
    <source>
        <dbReference type="ARBA" id="ARBA00022980"/>
    </source>
</evidence>
<dbReference type="FunFam" id="3.30.1140.32:FF:000001">
    <property type="entry name" value="30S ribosomal protein S3"/>
    <property type="match status" value="1"/>
</dbReference>
<dbReference type="InterPro" id="IPR005704">
    <property type="entry name" value="Ribosomal_uS3_bac-typ"/>
</dbReference>
<dbReference type="EMBL" id="JWSY01000048">
    <property type="protein sequence ID" value="KIC54113.1"/>
    <property type="molecule type" value="Genomic_DNA"/>
</dbReference>
<dbReference type="GeneID" id="34015512"/>
<dbReference type="InterPro" id="IPR009019">
    <property type="entry name" value="KH_sf_prok-type"/>
</dbReference>
<evidence type="ECO:0000256" key="2">
    <source>
        <dbReference type="ARBA" id="ARBA00022730"/>
    </source>
</evidence>
<evidence type="ECO:0000256" key="10">
    <source>
        <dbReference type="SAM" id="MobiDB-lite"/>
    </source>
</evidence>
<evidence type="ECO:0000256" key="3">
    <source>
        <dbReference type="ARBA" id="ARBA00022884"/>
    </source>
</evidence>
<dbReference type="CDD" id="cd02412">
    <property type="entry name" value="KH-II_30S_S3"/>
    <property type="match status" value="1"/>
</dbReference>
<evidence type="ECO:0000256" key="1">
    <source>
        <dbReference type="ARBA" id="ARBA00010761"/>
    </source>
</evidence>
<dbReference type="SUPFAM" id="SSF54821">
    <property type="entry name" value="Ribosomal protein S3 C-terminal domain"/>
    <property type="match status" value="1"/>
</dbReference>
<accession>A0A0B4DIJ1</accession>
<evidence type="ECO:0000256" key="9">
    <source>
        <dbReference type="RuleBase" id="RU003624"/>
    </source>
</evidence>
<dbReference type="FunFam" id="3.30.300.20:FF:000001">
    <property type="entry name" value="30S ribosomal protein S3"/>
    <property type="match status" value="1"/>
</dbReference>
<dbReference type="SMART" id="SM00322">
    <property type="entry name" value="KH"/>
    <property type="match status" value="1"/>
</dbReference>
<name>A0A0B4DIJ1_9CAUL</name>
<dbReference type="Pfam" id="PF07650">
    <property type="entry name" value="KH_2"/>
    <property type="match status" value="1"/>
</dbReference>
<dbReference type="PROSITE" id="PS50823">
    <property type="entry name" value="KH_TYPE_2"/>
    <property type="match status" value="1"/>
</dbReference>
<dbReference type="STRING" id="172043.RM53_15900"/>
<feature type="region of interest" description="Disordered" evidence="10">
    <location>
        <begin position="214"/>
        <end position="251"/>
    </location>
</feature>
<evidence type="ECO:0000256" key="8">
    <source>
        <dbReference type="HAMAP-Rule" id="MF_01309"/>
    </source>
</evidence>
<dbReference type="GO" id="GO:0006412">
    <property type="term" value="P:translation"/>
    <property type="evidence" value="ECO:0007669"/>
    <property type="project" value="UniProtKB-UniRule"/>
</dbReference>
<dbReference type="Pfam" id="PF00189">
    <property type="entry name" value="Ribosomal_S3_C"/>
    <property type="match status" value="1"/>
</dbReference>
<dbReference type="NCBIfam" id="TIGR01009">
    <property type="entry name" value="rpsC_bact"/>
    <property type="match status" value="1"/>
</dbReference>
<dbReference type="InterPro" id="IPR004087">
    <property type="entry name" value="KH_dom"/>
</dbReference>
<dbReference type="GO" id="GO:0019843">
    <property type="term" value="F:rRNA binding"/>
    <property type="evidence" value="ECO:0007669"/>
    <property type="project" value="UniProtKB-UniRule"/>
</dbReference>
<evidence type="ECO:0000313" key="12">
    <source>
        <dbReference type="EMBL" id="KIC54113.1"/>
    </source>
</evidence>
<feature type="compositionally biased region" description="Basic and acidic residues" evidence="10">
    <location>
        <begin position="230"/>
        <end position="251"/>
    </location>
</feature>
<dbReference type="PROSITE" id="PS00548">
    <property type="entry name" value="RIBOSOMAL_S3"/>
    <property type="match status" value="1"/>
</dbReference>
<keyword evidence="5 8" id="KW-0687">Ribonucleoprotein</keyword>
<sequence length="251" mass="28577">MGQKINPVGLRLGVNRTWDSRWFAAGADYSRLLHQDLKLREWLRERLAAAGVSRIIIERPHKKCRITIYAARPGVVIGKKGADIEKLRKDISARTEGEVHLNIIEVRKPETDAQLIAENIAQQLERRVAFRRAMKRSMQSAMRLGAKGIRMNVSGRLGGAEIARMEWYREGRVPLHTLRADIDYGFYEAKTTYGIIGVKVWVFKGEVLEHDPMAQDKRWAQEASGPSSNEGRERGGPRGDRGPRRDRGREN</sequence>
<evidence type="ECO:0000256" key="7">
    <source>
        <dbReference type="ARBA" id="ARBA00035257"/>
    </source>
</evidence>
<dbReference type="InterPro" id="IPR057258">
    <property type="entry name" value="Ribosomal_uS3"/>
</dbReference>
<dbReference type="GO" id="GO:0003735">
    <property type="term" value="F:structural constituent of ribosome"/>
    <property type="evidence" value="ECO:0007669"/>
    <property type="project" value="InterPro"/>
</dbReference>
<dbReference type="Gene3D" id="3.30.300.20">
    <property type="match status" value="1"/>
</dbReference>
<comment type="caution">
    <text evidence="12">The sequence shown here is derived from an EMBL/GenBank/DDBJ whole genome shotgun (WGS) entry which is preliminary data.</text>
</comment>
<keyword evidence="2 8" id="KW-0699">rRNA-binding</keyword>
<reference evidence="12 13" key="1">
    <citation type="submission" date="2014-12" db="EMBL/GenBank/DDBJ databases">
        <title>Genome sequencing of Brevundimonas nasdae TPW30.</title>
        <authorList>
            <person name="Tan P.W."/>
            <person name="Chan K.-G."/>
        </authorList>
    </citation>
    <scope>NUCLEOTIDE SEQUENCE [LARGE SCALE GENOMIC DNA]</scope>
    <source>
        <strain evidence="12 13">TPW30</strain>
    </source>
</reference>
<dbReference type="GO" id="GO:0022627">
    <property type="term" value="C:cytosolic small ribosomal subunit"/>
    <property type="evidence" value="ECO:0007669"/>
    <property type="project" value="TreeGrafter"/>
</dbReference>
<organism evidence="12 13">
    <name type="scientific">Brevundimonas nasdae</name>
    <dbReference type="NCBI Taxonomy" id="172043"/>
    <lineage>
        <taxon>Bacteria</taxon>
        <taxon>Pseudomonadati</taxon>
        <taxon>Pseudomonadota</taxon>
        <taxon>Alphaproteobacteria</taxon>
        <taxon>Caulobacterales</taxon>
        <taxon>Caulobacteraceae</taxon>
        <taxon>Brevundimonas</taxon>
    </lineage>
</organism>
<comment type="similarity">
    <text evidence="1 8 9">Belongs to the universal ribosomal protein uS3 family.</text>
</comment>
<keyword evidence="3 8" id="KW-0694">RNA-binding</keyword>
<dbReference type="InterPro" id="IPR018280">
    <property type="entry name" value="Ribosomal_uS3_CS"/>
</dbReference>
<dbReference type="HAMAP" id="MF_01309_B">
    <property type="entry name" value="Ribosomal_uS3_B"/>
    <property type="match status" value="1"/>
</dbReference>
<keyword evidence="4 8" id="KW-0689">Ribosomal protein</keyword>
<dbReference type="InterPro" id="IPR036419">
    <property type="entry name" value="Ribosomal_S3_C_sf"/>
</dbReference>